<dbReference type="STRING" id="105785.A0A2J7QIH9"/>
<dbReference type="SUPFAM" id="SSF52087">
    <property type="entry name" value="CRAL/TRIO domain"/>
    <property type="match status" value="1"/>
</dbReference>
<name>A0A2J7QIH9_9NEOP</name>
<dbReference type="CDD" id="cd00170">
    <property type="entry name" value="SEC14"/>
    <property type="match status" value="1"/>
</dbReference>
<dbReference type="EMBL" id="NEVH01013592">
    <property type="protein sequence ID" value="PNF28391.1"/>
    <property type="molecule type" value="Genomic_DNA"/>
</dbReference>
<comment type="caution">
    <text evidence="2">The sequence shown here is derived from an EMBL/GenBank/DDBJ whole genome shotgun (WGS) entry which is preliminary data.</text>
</comment>
<dbReference type="InterPro" id="IPR036273">
    <property type="entry name" value="CRAL/TRIO_N_dom_sf"/>
</dbReference>
<proteinExistence type="predicted"/>
<dbReference type="InterPro" id="IPR011074">
    <property type="entry name" value="CRAL/TRIO_N_dom"/>
</dbReference>
<evidence type="ECO:0000259" key="1">
    <source>
        <dbReference type="PROSITE" id="PS50191"/>
    </source>
</evidence>
<keyword evidence="3" id="KW-1185">Reference proteome</keyword>
<dbReference type="Gene3D" id="1.20.5.1200">
    <property type="entry name" value="Alpha-tocopherol transfer"/>
    <property type="match status" value="1"/>
</dbReference>
<dbReference type="SUPFAM" id="SSF46938">
    <property type="entry name" value="CRAL/TRIO N-terminal domain"/>
    <property type="match status" value="1"/>
</dbReference>
<dbReference type="Gene3D" id="3.40.525.10">
    <property type="entry name" value="CRAL-TRIO lipid binding domain"/>
    <property type="match status" value="1"/>
</dbReference>
<dbReference type="SMART" id="SM01100">
    <property type="entry name" value="CRAL_TRIO_N"/>
    <property type="match status" value="1"/>
</dbReference>
<feature type="domain" description="CRAL-TRIO" evidence="1">
    <location>
        <begin position="109"/>
        <end position="273"/>
    </location>
</feature>
<dbReference type="PANTHER" id="PTHR10174:SF120">
    <property type="entry name" value="CELLULAR RETINALDEHYDE BINDING PROTEIN"/>
    <property type="match status" value="1"/>
</dbReference>
<protein>
    <recommendedName>
        <fullName evidence="1">CRAL-TRIO domain-containing protein</fullName>
    </recommendedName>
</protein>
<dbReference type="Proteomes" id="UP000235965">
    <property type="component" value="Unassembled WGS sequence"/>
</dbReference>
<dbReference type="PANTHER" id="PTHR10174">
    <property type="entry name" value="ALPHA-TOCOPHEROL TRANSFER PROTEIN-RELATED"/>
    <property type="match status" value="1"/>
</dbReference>
<sequence>MTTTRVIMSYQWSAGNGEKPGMLGLREEVAQVANRELRENKSIREQSLQQFREWIRKNQDICSCRTDDNFLLRFLRVKKFSLPMAQQVLLKYINFRQTFSHLLYNLDYLIPSVNELISSGYMYVSPYRDSSGRRVILYNISKFDPHKYTNADMAKVHLITYEVLIEDEESQVMGFTHVGDICQASAAHATIWSPTEFTTLVRWGEQSLPLRHKEVHLVNVPSAVRYFYDLISSLMSEKIRSRIKIHECMESLWKRVDPKVLPKELGGSMPMVEMIDLWKKEISAKRERILHLDNMKLLSTKSIITRRNNQQNENSSLMINNLQGSFRKLEVD</sequence>
<dbReference type="GO" id="GO:0016020">
    <property type="term" value="C:membrane"/>
    <property type="evidence" value="ECO:0007669"/>
    <property type="project" value="TreeGrafter"/>
</dbReference>
<dbReference type="PROSITE" id="PS50191">
    <property type="entry name" value="CRAL_TRIO"/>
    <property type="match status" value="1"/>
</dbReference>
<dbReference type="AlphaFoldDB" id="A0A2J7QIH9"/>
<accession>A0A2J7QIH9</accession>
<dbReference type="InterPro" id="IPR001251">
    <property type="entry name" value="CRAL-TRIO_dom"/>
</dbReference>
<dbReference type="PRINTS" id="PR00180">
    <property type="entry name" value="CRETINALDHBP"/>
</dbReference>
<dbReference type="SMART" id="SM00516">
    <property type="entry name" value="SEC14"/>
    <property type="match status" value="1"/>
</dbReference>
<gene>
    <name evidence="2" type="ORF">B7P43_G16746</name>
</gene>
<dbReference type="InParanoid" id="A0A2J7QIH9"/>
<dbReference type="FunCoup" id="A0A2J7QIH9">
    <property type="interactions" value="41"/>
</dbReference>
<dbReference type="Pfam" id="PF00650">
    <property type="entry name" value="CRAL_TRIO"/>
    <property type="match status" value="1"/>
</dbReference>
<dbReference type="GO" id="GO:1902936">
    <property type="term" value="F:phosphatidylinositol bisphosphate binding"/>
    <property type="evidence" value="ECO:0007669"/>
    <property type="project" value="TreeGrafter"/>
</dbReference>
<evidence type="ECO:0000313" key="3">
    <source>
        <dbReference type="Proteomes" id="UP000235965"/>
    </source>
</evidence>
<organism evidence="2 3">
    <name type="scientific">Cryptotermes secundus</name>
    <dbReference type="NCBI Taxonomy" id="105785"/>
    <lineage>
        <taxon>Eukaryota</taxon>
        <taxon>Metazoa</taxon>
        <taxon>Ecdysozoa</taxon>
        <taxon>Arthropoda</taxon>
        <taxon>Hexapoda</taxon>
        <taxon>Insecta</taxon>
        <taxon>Pterygota</taxon>
        <taxon>Neoptera</taxon>
        <taxon>Polyneoptera</taxon>
        <taxon>Dictyoptera</taxon>
        <taxon>Blattodea</taxon>
        <taxon>Blattoidea</taxon>
        <taxon>Termitoidae</taxon>
        <taxon>Kalotermitidae</taxon>
        <taxon>Cryptotermitinae</taxon>
        <taxon>Cryptotermes</taxon>
    </lineage>
</organism>
<evidence type="ECO:0000313" key="2">
    <source>
        <dbReference type="EMBL" id="PNF28391.1"/>
    </source>
</evidence>
<dbReference type="Gene3D" id="1.10.8.20">
    <property type="entry name" value="N-terminal domain of phosphatidylinositol transfer protein sec14p"/>
    <property type="match status" value="1"/>
</dbReference>
<dbReference type="InterPro" id="IPR036865">
    <property type="entry name" value="CRAL-TRIO_dom_sf"/>
</dbReference>
<dbReference type="EMBL" id="NEVH01013592">
    <property type="protein sequence ID" value="PNF28392.1"/>
    <property type="molecule type" value="Genomic_DNA"/>
</dbReference>
<dbReference type="OrthoDB" id="1434354at2759"/>
<reference evidence="2 3" key="1">
    <citation type="submission" date="2017-12" db="EMBL/GenBank/DDBJ databases">
        <title>Hemimetabolous genomes reveal molecular basis of termite eusociality.</title>
        <authorList>
            <person name="Harrison M.C."/>
            <person name="Jongepier E."/>
            <person name="Robertson H.M."/>
            <person name="Arning N."/>
            <person name="Bitard-Feildel T."/>
            <person name="Chao H."/>
            <person name="Childers C.P."/>
            <person name="Dinh H."/>
            <person name="Doddapaneni H."/>
            <person name="Dugan S."/>
            <person name="Gowin J."/>
            <person name="Greiner C."/>
            <person name="Han Y."/>
            <person name="Hu H."/>
            <person name="Hughes D.S.T."/>
            <person name="Huylmans A.-K."/>
            <person name="Kemena C."/>
            <person name="Kremer L.P.M."/>
            <person name="Lee S.L."/>
            <person name="Lopez-Ezquerra A."/>
            <person name="Mallet L."/>
            <person name="Monroy-Kuhn J.M."/>
            <person name="Moser A."/>
            <person name="Murali S.C."/>
            <person name="Muzny D.M."/>
            <person name="Otani S."/>
            <person name="Piulachs M.-D."/>
            <person name="Poelchau M."/>
            <person name="Qu J."/>
            <person name="Schaub F."/>
            <person name="Wada-Katsumata A."/>
            <person name="Worley K.C."/>
            <person name="Xie Q."/>
            <person name="Ylla G."/>
            <person name="Poulsen M."/>
            <person name="Gibbs R.A."/>
            <person name="Schal C."/>
            <person name="Richards S."/>
            <person name="Belles X."/>
            <person name="Korb J."/>
            <person name="Bornberg-Bauer E."/>
        </authorList>
    </citation>
    <scope>NUCLEOTIDE SEQUENCE [LARGE SCALE GENOMIC DNA]</scope>
    <source>
        <tissue evidence="2">Whole body</tissue>
    </source>
</reference>